<accession>A0A0F3GJ82</accession>
<reference evidence="2 3" key="1">
    <citation type="submission" date="2015-02" db="EMBL/GenBank/DDBJ databases">
        <title>Single-cell genomics of uncultivated deep-branching MTB reveals a conserved set of magnetosome genes.</title>
        <authorList>
            <person name="Kolinko S."/>
            <person name="Richter M."/>
            <person name="Glockner F.O."/>
            <person name="Brachmann A."/>
            <person name="Schuler D."/>
        </authorList>
    </citation>
    <scope>NUCLEOTIDE SEQUENCE [LARGE SCALE GENOMIC DNA]</scope>
    <source>
        <strain evidence="2">TM-1</strain>
    </source>
</reference>
<organism evidence="2 3">
    <name type="scientific">Candidatus Magnetobacterium bavaricum</name>
    <dbReference type="NCBI Taxonomy" id="29290"/>
    <lineage>
        <taxon>Bacteria</taxon>
        <taxon>Pseudomonadati</taxon>
        <taxon>Nitrospirota</taxon>
        <taxon>Thermodesulfovibrionia</taxon>
        <taxon>Thermodesulfovibrionales</taxon>
        <taxon>Candidatus Magnetobacteriaceae</taxon>
        <taxon>Candidatus Magnetobacterium</taxon>
    </lineage>
</organism>
<evidence type="ECO:0000313" key="3">
    <source>
        <dbReference type="Proteomes" id="UP000033423"/>
    </source>
</evidence>
<feature type="region of interest" description="Disordered" evidence="1">
    <location>
        <begin position="1"/>
        <end position="33"/>
    </location>
</feature>
<evidence type="ECO:0000313" key="2">
    <source>
        <dbReference type="EMBL" id="KJU81877.1"/>
    </source>
</evidence>
<proteinExistence type="predicted"/>
<dbReference type="EMBL" id="LACI01002523">
    <property type="protein sequence ID" value="KJU81877.1"/>
    <property type="molecule type" value="Genomic_DNA"/>
</dbReference>
<dbReference type="AlphaFoldDB" id="A0A0F3GJ82"/>
<protein>
    <submittedName>
        <fullName evidence="2">Uncharacterized protein</fullName>
    </submittedName>
</protein>
<dbReference type="Proteomes" id="UP000033423">
    <property type="component" value="Unassembled WGS sequence"/>
</dbReference>
<name>A0A0F3GJ82_9BACT</name>
<keyword evidence="3" id="KW-1185">Reference proteome</keyword>
<comment type="caution">
    <text evidence="2">The sequence shown here is derived from an EMBL/GenBank/DDBJ whole genome shotgun (WGS) entry which is preliminary data.</text>
</comment>
<evidence type="ECO:0000256" key="1">
    <source>
        <dbReference type="SAM" id="MobiDB-lite"/>
    </source>
</evidence>
<sequence length="86" mass="8965">MVKGTSCGRGGCDFQPGGLSRGSLTPCQPPAAKKSCLTPPLAGGSEGARCGFYGRPPCLTPFMPGVANPLERQEAIAPFFLLYVYN</sequence>
<gene>
    <name evidence="2" type="ORF">MBAV_005933</name>
</gene>